<dbReference type="InterPro" id="IPR001895">
    <property type="entry name" value="RASGEF_cat_dom"/>
</dbReference>
<dbReference type="OrthoDB" id="20825at2759"/>
<evidence type="ECO:0000259" key="3">
    <source>
        <dbReference type="PROSITE" id="PS50009"/>
    </source>
</evidence>
<evidence type="ECO:0000256" key="2">
    <source>
        <dbReference type="PROSITE-ProRule" id="PRU00168"/>
    </source>
</evidence>
<accession>A0A183DGJ6</accession>
<dbReference type="InterPro" id="IPR036964">
    <property type="entry name" value="RASGEF_cat_dom_sf"/>
</dbReference>
<evidence type="ECO:0000313" key="5">
    <source>
        <dbReference type="Proteomes" id="UP000271098"/>
    </source>
</evidence>
<dbReference type="WBParaSite" id="GPUH_0000784601-mRNA-1">
    <property type="protein sequence ID" value="GPUH_0000784601-mRNA-1"/>
    <property type="gene ID" value="GPUH_0000784601"/>
</dbReference>
<dbReference type="GO" id="GO:0007265">
    <property type="term" value="P:Ras protein signal transduction"/>
    <property type="evidence" value="ECO:0007669"/>
    <property type="project" value="TreeGrafter"/>
</dbReference>
<dbReference type="SMART" id="SM00147">
    <property type="entry name" value="RasGEF"/>
    <property type="match status" value="1"/>
</dbReference>
<name>A0A183DGJ6_9BILA</name>
<dbReference type="PANTHER" id="PTHR23113:SF356">
    <property type="entry name" value="FI05912P-RELATED"/>
    <property type="match status" value="1"/>
</dbReference>
<dbReference type="GO" id="GO:0005886">
    <property type="term" value="C:plasma membrane"/>
    <property type="evidence" value="ECO:0007669"/>
    <property type="project" value="TreeGrafter"/>
</dbReference>
<evidence type="ECO:0000313" key="4">
    <source>
        <dbReference type="EMBL" id="VDK59859.1"/>
    </source>
</evidence>
<dbReference type="GO" id="GO:0005085">
    <property type="term" value="F:guanyl-nucleotide exchange factor activity"/>
    <property type="evidence" value="ECO:0007669"/>
    <property type="project" value="UniProtKB-KW"/>
</dbReference>
<dbReference type="Gene3D" id="1.10.840.10">
    <property type="entry name" value="Ras guanine-nucleotide exchange factors catalytic domain"/>
    <property type="match status" value="1"/>
</dbReference>
<dbReference type="EMBL" id="UYRT01021281">
    <property type="protein sequence ID" value="VDK59859.1"/>
    <property type="molecule type" value="Genomic_DNA"/>
</dbReference>
<feature type="domain" description="Ras-GEF" evidence="3">
    <location>
        <begin position="1"/>
        <end position="176"/>
    </location>
</feature>
<reference evidence="4 5" key="2">
    <citation type="submission" date="2018-11" db="EMBL/GenBank/DDBJ databases">
        <authorList>
            <consortium name="Pathogen Informatics"/>
        </authorList>
    </citation>
    <scope>NUCLEOTIDE SEQUENCE [LARGE SCALE GENOMIC DNA]</scope>
</reference>
<dbReference type="Pfam" id="PF00617">
    <property type="entry name" value="RasGEF"/>
    <property type="match status" value="1"/>
</dbReference>
<dbReference type="SUPFAM" id="SSF48366">
    <property type="entry name" value="Ras GEF"/>
    <property type="match status" value="1"/>
</dbReference>
<proteinExistence type="predicted"/>
<evidence type="ECO:0000313" key="6">
    <source>
        <dbReference type="WBParaSite" id="GPUH_0000784601-mRNA-1"/>
    </source>
</evidence>
<gene>
    <name evidence="4" type="ORF">GPUH_LOCUS7841</name>
</gene>
<protein>
    <submittedName>
        <fullName evidence="6">Ras-GEF domain-containing protein</fullName>
    </submittedName>
</protein>
<keyword evidence="5" id="KW-1185">Reference proteome</keyword>
<organism evidence="6">
    <name type="scientific">Gongylonema pulchrum</name>
    <dbReference type="NCBI Taxonomy" id="637853"/>
    <lineage>
        <taxon>Eukaryota</taxon>
        <taxon>Metazoa</taxon>
        <taxon>Ecdysozoa</taxon>
        <taxon>Nematoda</taxon>
        <taxon>Chromadorea</taxon>
        <taxon>Rhabditida</taxon>
        <taxon>Spirurina</taxon>
        <taxon>Spiruromorpha</taxon>
        <taxon>Spiruroidea</taxon>
        <taxon>Gongylonematidae</taxon>
        <taxon>Gongylonema</taxon>
    </lineage>
</organism>
<dbReference type="AlphaFoldDB" id="A0A183DGJ6"/>
<dbReference type="PANTHER" id="PTHR23113">
    <property type="entry name" value="GUANINE NUCLEOTIDE EXCHANGE FACTOR"/>
    <property type="match status" value="1"/>
</dbReference>
<dbReference type="InterPro" id="IPR008937">
    <property type="entry name" value="Ras-like_GEF"/>
</dbReference>
<dbReference type="Proteomes" id="UP000271098">
    <property type="component" value="Unassembled WGS sequence"/>
</dbReference>
<dbReference type="InterPro" id="IPR023578">
    <property type="entry name" value="Ras_GEF_dom_sf"/>
</dbReference>
<keyword evidence="1 2" id="KW-0344">Guanine-nucleotide releasing factor</keyword>
<dbReference type="PROSITE" id="PS50009">
    <property type="entry name" value="RASGEF_CAT"/>
    <property type="match status" value="1"/>
</dbReference>
<sequence>MNSNLKECGGRMSNINHYIDWFNRLTYLTASEVLRCSKRQSRVRTIEYFIEVARECINYANFNSFMAIVAALSLPLIGRLKKTWSRVDKSKLEILLHQYDPTANFASYRSTLKAAIWRFNGTTNETHSHIFHYEDFTVIFIFCFPDINTIFRAANQRLIIVASSVRTTVAKWAFKL</sequence>
<evidence type="ECO:0000256" key="1">
    <source>
        <dbReference type="ARBA" id="ARBA00022658"/>
    </source>
</evidence>
<reference evidence="6" key="1">
    <citation type="submission" date="2016-06" db="UniProtKB">
        <authorList>
            <consortium name="WormBaseParasite"/>
        </authorList>
    </citation>
    <scope>IDENTIFICATION</scope>
</reference>